<dbReference type="InterPro" id="IPR034032">
    <property type="entry name" value="Zn_MMP-like_bac"/>
</dbReference>
<keyword evidence="6" id="KW-1185">Reference proteome</keyword>
<protein>
    <submittedName>
        <fullName evidence="5">Zinc-dependent metalloprotease</fullName>
    </submittedName>
</protein>
<keyword evidence="5" id="KW-0378">Hydrolase</keyword>
<dbReference type="GO" id="GO:0008237">
    <property type="term" value="F:metallopeptidase activity"/>
    <property type="evidence" value="ECO:0007669"/>
    <property type="project" value="UniProtKB-KW"/>
</dbReference>
<dbReference type="RefSeq" id="WP_386098778.1">
    <property type="nucleotide sequence ID" value="NZ_JBHUOZ010000003.1"/>
</dbReference>
<feature type="domain" description="EcxA zinc-binding" evidence="2">
    <location>
        <begin position="449"/>
        <end position="750"/>
    </location>
</feature>
<evidence type="ECO:0000256" key="1">
    <source>
        <dbReference type="SAM" id="SignalP"/>
    </source>
</evidence>
<feature type="domain" description="DUF5118" evidence="4">
    <location>
        <begin position="58"/>
        <end position="105"/>
    </location>
</feature>
<feature type="chain" id="PRO_5046323267" evidence="1">
    <location>
        <begin position="24"/>
        <end position="881"/>
    </location>
</feature>
<reference evidence="6" key="1">
    <citation type="journal article" date="2019" name="Int. J. Syst. Evol. Microbiol.">
        <title>The Global Catalogue of Microorganisms (GCM) 10K type strain sequencing project: providing services to taxonomists for standard genome sequencing and annotation.</title>
        <authorList>
            <consortium name="The Broad Institute Genomics Platform"/>
            <consortium name="The Broad Institute Genome Sequencing Center for Infectious Disease"/>
            <person name="Wu L."/>
            <person name="Ma J."/>
        </authorList>
    </citation>
    <scope>NUCLEOTIDE SEQUENCE [LARGE SCALE GENOMIC DNA]</scope>
    <source>
        <strain evidence="6">KCTC 23299</strain>
    </source>
</reference>
<dbReference type="CDD" id="cd04276">
    <property type="entry name" value="ZnMc_MMP_like_2"/>
    <property type="match status" value="1"/>
</dbReference>
<evidence type="ECO:0000259" key="2">
    <source>
        <dbReference type="Pfam" id="PF16313"/>
    </source>
</evidence>
<dbReference type="Gene3D" id="3.40.390.10">
    <property type="entry name" value="Collagenase (Catalytic Domain)"/>
    <property type="match status" value="1"/>
</dbReference>
<evidence type="ECO:0000313" key="6">
    <source>
        <dbReference type="Proteomes" id="UP001597511"/>
    </source>
</evidence>
<proteinExistence type="predicted"/>
<dbReference type="Pfam" id="PF16313">
    <property type="entry name" value="DUF4953"/>
    <property type="match status" value="1"/>
</dbReference>
<name>A0ABW6A7P1_9BACT</name>
<dbReference type="InterPro" id="IPR033413">
    <property type="entry name" value="DUF5117"/>
</dbReference>
<dbReference type="InterPro" id="IPR033428">
    <property type="entry name" value="DUF5118"/>
</dbReference>
<dbReference type="SUPFAM" id="SSF55486">
    <property type="entry name" value="Metalloproteases ('zincins'), catalytic domain"/>
    <property type="match status" value="1"/>
</dbReference>
<feature type="signal peptide" evidence="1">
    <location>
        <begin position="1"/>
        <end position="23"/>
    </location>
</feature>
<keyword evidence="1" id="KW-0732">Signal</keyword>
<evidence type="ECO:0000313" key="5">
    <source>
        <dbReference type="EMBL" id="MFD2920435.1"/>
    </source>
</evidence>
<evidence type="ECO:0000259" key="3">
    <source>
        <dbReference type="Pfam" id="PF17148"/>
    </source>
</evidence>
<dbReference type="EMBL" id="JBHUOZ010000003">
    <property type="protein sequence ID" value="MFD2920435.1"/>
    <property type="molecule type" value="Genomic_DNA"/>
</dbReference>
<dbReference type="Pfam" id="PF17162">
    <property type="entry name" value="DUF5118"/>
    <property type="match status" value="1"/>
</dbReference>
<dbReference type="Proteomes" id="UP001597511">
    <property type="component" value="Unassembled WGS sequence"/>
</dbReference>
<gene>
    <name evidence="5" type="ORF">ACFS6H_11980</name>
</gene>
<dbReference type="InterPro" id="IPR024079">
    <property type="entry name" value="MetalloPept_cat_dom_sf"/>
</dbReference>
<keyword evidence="5" id="KW-0645">Protease</keyword>
<dbReference type="PANTHER" id="PTHR38478:SF1">
    <property type="entry name" value="ZINC DEPENDENT METALLOPROTEASE DOMAIN LIPOPROTEIN"/>
    <property type="match status" value="1"/>
</dbReference>
<evidence type="ECO:0000259" key="4">
    <source>
        <dbReference type="Pfam" id="PF17162"/>
    </source>
</evidence>
<dbReference type="InterPro" id="IPR032534">
    <property type="entry name" value="EcxA_zinc-bd"/>
</dbReference>
<feature type="domain" description="DUF5117" evidence="3">
    <location>
        <begin position="115"/>
        <end position="311"/>
    </location>
</feature>
<keyword evidence="5" id="KW-0482">Metalloprotease</keyword>
<comment type="caution">
    <text evidence="5">The sequence shown here is derived from an EMBL/GenBank/DDBJ whole genome shotgun (WGS) entry which is preliminary data.</text>
</comment>
<sequence length="881" mass="99309">MKKSRIVCLFLLTGLLLTGVTNSYGQSKKKREQQRIEKEKKELEAKDKARKDSLAKLTPFDKLLGKYDKLSKGFINIYSVKNKVYMEVPASQLNVDMLLASTISEISDNYEGIVGSKQEPMPIQFSLVDSTILLKKMNISYLADAPDNNIAQALKLNNMGAIVKTFKVEAFGNDGQSAVIDVTDFFNSDMKELSPFGIFSVYASMGYKSTPSFKKDRSFIASFKSFEDNLIIKSQLSYENNYSTGTRTFAKEIPVTATVTRTIIRLADMPTRPRIADPRVGIFNSKRVLMSEHLNRTEDVYFAHRFLLEPKDKEAYKAGQLSEPVKPIVFYIDNAFPQSWKPVIKQAVEDWQETFEKAGFKNAVIAKPFPVNDSTFDPDNIKFNCIRYAPVPVANAMGPSWVDPRSGEIINASVYVFHDIVKLLNNWMFIQTSPADASVRNTILPESKKLEGLQYVIRHELGHCLGLRHNMGASNAIPVDSLRSPSFTQKYGTTYSIMDYARFNYVAQPGDKEKGVVLSPPKFGVYDYYAIEWNYKYFDPAQVTADSEKRTLEAMVRAKSGDVRYRFGNEFMTSFDPRTQTEDLGDDAIKASTYGIKNLKYVLANVNDWVKANDKDYSYRETILAQARGQYIRYLNHVLTNVGGIQVNEKYEGDDVVHYKVISRKKQQEALQFILTELEDNSWLEPESLLKNMTITGTPLVALRNNMVSTLLQLPARVQLGAVRSDEKDPYTPKDVLDDLYEAFWKPTKQRKKLTATQMQMQKAFVAAVAKETKLGTGAAGTADAIAINQGLPVVQFRQDVQDIAACAVDTHTQVGGNNIPVSGFGYMNVQFNLMPALEPVYYGLLKQIQSLLKTVATSTSDKETAQHYQLLLHQVNKILK</sequence>
<dbReference type="PANTHER" id="PTHR38478">
    <property type="entry name" value="PEPTIDASE M1A AND M12B"/>
    <property type="match status" value="1"/>
</dbReference>
<dbReference type="Pfam" id="PF17148">
    <property type="entry name" value="DUF5117"/>
    <property type="match status" value="1"/>
</dbReference>
<accession>A0ABW6A7P1</accession>
<organism evidence="5 6">
    <name type="scientific">Terrimonas rubra</name>
    <dbReference type="NCBI Taxonomy" id="1035890"/>
    <lineage>
        <taxon>Bacteria</taxon>
        <taxon>Pseudomonadati</taxon>
        <taxon>Bacteroidota</taxon>
        <taxon>Chitinophagia</taxon>
        <taxon>Chitinophagales</taxon>
        <taxon>Chitinophagaceae</taxon>
        <taxon>Terrimonas</taxon>
    </lineage>
</organism>